<evidence type="ECO:0000256" key="10">
    <source>
        <dbReference type="ARBA" id="ARBA00023145"/>
    </source>
</evidence>
<dbReference type="CDD" id="cd11377">
    <property type="entry name" value="Pro-peptidase_S53"/>
    <property type="match status" value="1"/>
</dbReference>
<name>J4I8D5_9APHY</name>
<dbReference type="Pfam" id="PF09286">
    <property type="entry name" value="Pro-kuma_activ"/>
    <property type="match status" value="1"/>
</dbReference>
<dbReference type="InterPro" id="IPR036852">
    <property type="entry name" value="Peptidase_S8/S53_dom_sf"/>
</dbReference>
<feature type="active site" description="Charge relay system" evidence="11">
    <location>
        <position position="278"/>
    </location>
</feature>
<dbReference type="GO" id="GO:0046872">
    <property type="term" value="F:metal ion binding"/>
    <property type="evidence" value="ECO:0007669"/>
    <property type="project" value="UniProtKB-UniRule"/>
</dbReference>
<keyword evidence="5 11" id="KW-0645">Protease</keyword>
<dbReference type="InterPro" id="IPR000209">
    <property type="entry name" value="Peptidase_S8/S53_dom"/>
</dbReference>
<feature type="signal peptide" evidence="12">
    <location>
        <begin position="1"/>
        <end position="17"/>
    </location>
</feature>
<feature type="binding site" evidence="11">
    <location>
        <position position="515"/>
    </location>
    <ligand>
        <name>Ca(2+)</name>
        <dbReference type="ChEBI" id="CHEBI:29108"/>
    </ligand>
</feature>
<accession>J4I8D5</accession>
<dbReference type="AlphaFoldDB" id="J4I8D5"/>
<dbReference type="EMBL" id="HE796921">
    <property type="protein sequence ID" value="CCL99221.1"/>
    <property type="molecule type" value="Genomic_DNA"/>
</dbReference>
<keyword evidence="6 11" id="KW-0479">Metal-binding</keyword>
<evidence type="ECO:0000256" key="12">
    <source>
        <dbReference type="SAM" id="SignalP"/>
    </source>
</evidence>
<feature type="active site" description="Charge relay system" evidence="11">
    <location>
        <position position="282"/>
    </location>
</feature>
<evidence type="ECO:0000256" key="6">
    <source>
        <dbReference type="ARBA" id="ARBA00022723"/>
    </source>
</evidence>
<evidence type="ECO:0000256" key="8">
    <source>
        <dbReference type="ARBA" id="ARBA00022825"/>
    </source>
</evidence>
<dbReference type="STRING" id="599839.J4I8D5"/>
<dbReference type="GO" id="GO:0005576">
    <property type="term" value="C:extracellular region"/>
    <property type="evidence" value="ECO:0007669"/>
    <property type="project" value="UniProtKB-SubCell"/>
</dbReference>
<proteinExistence type="predicted"/>
<evidence type="ECO:0000259" key="13">
    <source>
        <dbReference type="PROSITE" id="PS51695"/>
    </source>
</evidence>
<feature type="binding site" evidence="11">
    <location>
        <position position="514"/>
    </location>
    <ligand>
        <name>Ca(2+)</name>
        <dbReference type="ChEBI" id="CHEBI:29108"/>
    </ligand>
</feature>
<keyword evidence="8 11" id="KW-0720">Serine protease</keyword>
<keyword evidence="10" id="KW-0865">Zymogen</keyword>
<dbReference type="Pfam" id="PF00082">
    <property type="entry name" value="Peptidase_S8"/>
    <property type="match status" value="1"/>
</dbReference>
<dbReference type="CDD" id="cd04056">
    <property type="entry name" value="Peptidases_S53"/>
    <property type="match status" value="1"/>
</dbReference>
<dbReference type="Gene3D" id="3.40.50.200">
    <property type="entry name" value="Peptidase S8/S53 domain"/>
    <property type="match status" value="1"/>
</dbReference>
<dbReference type="HOGENOM" id="CLU_013783_3_1_1"/>
<comment type="function">
    <text evidence="2">Secreted tripeptidyl-peptidase which degrades proteins at acidic pHs and is involved in virulence.</text>
</comment>
<dbReference type="PANTHER" id="PTHR14218:SF15">
    <property type="entry name" value="TRIPEPTIDYL-PEPTIDASE 1"/>
    <property type="match status" value="1"/>
</dbReference>
<gene>
    <name evidence="14" type="ORF">FIBRA_01236</name>
</gene>
<keyword evidence="7 11" id="KW-0378">Hydrolase</keyword>
<protein>
    <recommendedName>
        <fullName evidence="4">tripeptidyl-peptidase II</fullName>
        <ecNumber evidence="4">3.4.14.10</ecNumber>
    </recommendedName>
</protein>
<dbReference type="SUPFAM" id="SSF52743">
    <property type="entry name" value="Subtilisin-like"/>
    <property type="match status" value="1"/>
</dbReference>
<sequence>MFPILLVALSSFVVCNAIPLSLQVSRRNLVVHESREDAPSGFALSTPASPDSVLSLRLALVQSDTDGLISALNDVANFVTPSAATVSAVVDWLTENELNATVLSPVGDWLSLDIPVNKANELLAANYSVYVNAQTGLQTIRTLSYSIPEDLQEHLALVHPTVTFPSNKQHAPIFLASPKSVTRDVQDLVNATAVCGYGLAAWMNPGCLQYLYNIPISPATNPLNKIAVTGYDEEYAQQADLEKFLADYRPNISSTAKFTLESVEGGVNPQNSSQAGSEANLDTQYVVGLATNVSTQFISVGGDFFDALLDTANFLAGVDAPPYVLSTSYGDNEDAISQRLAINICNAYAQLGARGISVLFSSGDGGVSGNKNSECTSFVPTFPSGCPYITSVGATTQLPTEIGADFSSGGFSNYWGTPSYQTTAVSAYLDKLGSNNTGLFNASGRAYPDVSAYGTNFEIYNEGNLLITSGTSCSTPTFASIVALLNDQLTTAGKSPLGFLNPLLYSNLSSSLTDIVDGNNLACSNGTTGFYATEGWDPVTGLGTPNFTALATALGL</sequence>
<dbReference type="SMART" id="SM00944">
    <property type="entry name" value="Pro-kuma_activ"/>
    <property type="match status" value="1"/>
</dbReference>
<feature type="active site" description="Charge relay system" evidence="11">
    <location>
        <position position="472"/>
    </location>
</feature>
<dbReference type="PANTHER" id="PTHR14218">
    <property type="entry name" value="PROTEASE S8 TRIPEPTIDYL PEPTIDASE I CLN2"/>
    <property type="match status" value="1"/>
</dbReference>
<evidence type="ECO:0000256" key="4">
    <source>
        <dbReference type="ARBA" id="ARBA00012462"/>
    </source>
</evidence>
<evidence type="ECO:0000256" key="1">
    <source>
        <dbReference type="ARBA" id="ARBA00001910"/>
    </source>
</evidence>
<feature type="chain" id="PRO_5003778463" description="tripeptidyl-peptidase II" evidence="12">
    <location>
        <begin position="18"/>
        <end position="556"/>
    </location>
</feature>
<dbReference type="SUPFAM" id="SSF54897">
    <property type="entry name" value="Protease propeptides/inhibitors"/>
    <property type="match status" value="1"/>
</dbReference>
<dbReference type="OrthoDB" id="409122at2759"/>
<evidence type="ECO:0000313" key="14">
    <source>
        <dbReference type="EMBL" id="CCL99221.1"/>
    </source>
</evidence>
<dbReference type="GO" id="GO:0006508">
    <property type="term" value="P:proteolysis"/>
    <property type="evidence" value="ECO:0007669"/>
    <property type="project" value="UniProtKB-KW"/>
</dbReference>
<comment type="cofactor">
    <cofactor evidence="11">
        <name>Ca(2+)</name>
        <dbReference type="ChEBI" id="CHEBI:29108"/>
    </cofactor>
    <text evidence="11">Binds 1 Ca(2+) ion per subunit.</text>
</comment>
<dbReference type="GO" id="GO:0004252">
    <property type="term" value="F:serine-type endopeptidase activity"/>
    <property type="evidence" value="ECO:0007669"/>
    <property type="project" value="UniProtKB-UniRule"/>
</dbReference>
<comment type="catalytic activity">
    <reaction evidence="1">
        <text>Release of an N-terminal tripeptide from a polypeptide.</text>
        <dbReference type="EC" id="3.4.14.10"/>
    </reaction>
</comment>
<dbReference type="InterPro" id="IPR015366">
    <property type="entry name" value="S53_propep"/>
</dbReference>
<feature type="binding site" evidence="11">
    <location>
        <position position="537"/>
    </location>
    <ligand>
        <name>Ca(2+)</name>
        <dbReference type="ChEBI" id="CHEBI:29108"/>
    </ligand>
</feature>
<dbReference type="EC" id="3.4.14.10" evidence="4"/>
<evidence type="ECO:0000256" key="3">
    <source>
        <dbReference type="ARBA" id="ARBA00004239"/>
    </source>
</evidence>
<dbReference type="InterPro" id="IPR030400">
    <property type="entry name" value="Sedolisin_dom"/>
</dbReference>
<feature type="binding site" evidence="11">
    <location>
        <position position="535"/>
    </location>
    <ligand>
        <name>Ca(2+)</name>
        <dbReference type="ChEBI" id="CHEBI:29108"/>
    </ligand>
</feature>
<evidence type="ECO:0000256" key="9">
    <source>
        <dbReference type="ARBA" id="ARBA00022837"/>
    </source>
</evidence>
<comment type="subcellular location">
    <subcellularLocation>
        <location evidence="3">Secreted</location>
        <location evidence="3">Extracellular space</location>
    </subcellularLocation>
</comment>
<dbReference type="Proteomes" id="UP000006352">
    <property type="component" value="Unassembled WGS sequence"/>
</dbReference>
<reference evidence="14 15" key="1">
    <citation type="journal article" date="2012" name="Appl. Environ. Microbiol.">
        <title>Short-read sequencing for genomic analysis of the brown rot fungus Fibroporia radiculosa.</title>
        <authorList>
            <person name="Tang J.D."/>
            <person name="Perkins A.D."/>
            <person name="Sonstegard T.S."/>
            <person name="Schroeder S.G."/>
            <person name="Burgess S.C."/>
            <person name="Diehl S.V."/>
        </authorList>
    </citation>
    <scope>NUCLEOTIDE SEQUENCE [LARGE SCALE GENOMIC DNA]</scope>
    <source>
        <strain evidence="14 15">TFFH 294</strain>
    </source>
</reference>
<dbReference type="PROSITE" id="PS51695">
    <property type="entry name" value="SEDOLISIN"/>
    <property type="match status" value="1"/>
</dbReference>
<organism evidence="14 15">
    <name type="scientific">Fibroporia radiculosa</name>
    <dbReference type="NCBI Taxonomy" id="599839"/>
    <lineage>
        <taxon>Eukaryota</taxon>
        <taxon>Fungi</taxon>
        <taxon>Dikarya</taxon>
        <taxon>Basidiomycota</taxon>
        <taxon>Agaricomycotina</taxon>
        <taxon>Agaricomycetes</taxon>
        <taxon>Polyporales</taxon>
        <taxon>Fibroporiaceae</taxon>
        <taxon>Fibroporia</taxon>
    </lineage>
</organism>
<dbReference type="RefSeq" id="XP_012178504.1">
    <property type="nucleotide sequence ID" value="XM_012323114.1"/>
</dbReference>
<evidence type="ECO:0000256" key="11">
    <source>
        <dbReference type="PROSITE-ProRule" id="PRU01032"/>
    </source>
</evidence>
<evidence type="ECO:0000256" key="7">
    <source>
        <dbReference type="ARBA" id="ARBA00022801"/>
    </source>
</evidence>
<dbReference type="InParanoid" id="J4I8D5"/>
<evidence type="ECO:0000256" key="5">
    <source>
        <dbReference type="ARBA" id="ARBA00022670"/>
    </source>
</evidence>
<keyword evidence="12" id="KW-0732">Signal</keyword>
<dbReference type="InterPro" id="IPR050819">
    <property type="entry name" value="Tripeptidyl-peptidase_I"/>
</dbReference>
<dbReference type="GO" id="GO:0008240">
    <property type="term" value="F:tripeptidyl-peptidase activity"/>
    <property type="evidence" value="ECO:0007669"/>
    <property type="project" value="UniProtKB-EC"/>
</dbReference>
<keyword evidence="9 11" id="KW-0106">Calcium</keyword>
<evidence type="ECO:0000256" key="2">
    <source>
        <dbReference type="ARBA" id="ARBA00002451"/>
    </source>
</evidence>
<evidence type="ECO:0000313" key="15">
    <source>
        <dbReference type="Proteomes" id="UP000006352"/>
    </source>
</evidence>
<dbReference type="GeneID" id="24094132"/>
<feature type="domain" description="Peptidase S53" evidence="13">
    <location>
        <begin position="202"/>
        <end position="556"/>
    </location>
</feature>
<keyword evidence="15" id="KW-1185">Reference proteome</keyword>